<evidence type="ECO:0000256" key="7">
    <source>
        <dbReference type="ARBA" id="ARBA00023180"/>
    </source>
</evidence>
<reference evidence="11" key="1">
    <citation type="submission" date="2014-01" db="EMBL/GenBank/DDBJ databases">
        <title>The genome of the white-rot fungus Pycnoporus cinnabarinus: a basidiomycete model with a versatile arsenal for lignocellulosic biomass breakdown.</title>
        <authorList>
            <person name="Levasseur A."/>
            <person name="Lomascolo A."/>
            <person name="Ruiz-Duenas F.J."/>
            <person name="Uzan E."/>
            <person name="Piumi F."/>
            <person name="Kues U."/>
            <person name="Ram A.F.J."/>
            <person name="Murat C."/>
            <person name="Haon M."/>
            <person name="Benoit I."/>
            <person name="Arfi Y."/>
            <person name="Chevret D."/>
            <person name="Drula E."/>
            <person name="Kwon M.J."/>
            <person name="Gouret P."/>
            <person name="Lesage-Meessen L."/>
            <person name="Lombard V."/>
            <person name="Mariette J."/>
            <person name="Noirot C."/>
            <person name="Park J."/>
            <person name="Patyshakuliyeva A."/>
            <person name="Wieneger R.A.B."/>
            <person name="Wosten H.A.B."/>
            <person name="Martin F."/>
            <person name="Coutinho P.M."/>
            <person name="de Vries R."/>
            <person name="Martinez A.T."/>
            <person name="Klopp C."/>
            <person name="Pontarotti P."/>
            <person name="Henrissat B."/>
            <person name="Record E."/>
        </authorList>
    </citation>
    <scope>NUCLEOTIDE SEQUENCE [LARGE SCALE GENOMIC DNA]</scope>
    <source>
        <strain evidence="11">BRFM137</strain>
    </source>
</reference>
<dbReference type="GO" id="GO:0004622">
    <property type="term" value="F:phosphatidylcholine lysophospholipase activity"/>
    <property type="evidence" value="ECO:0007669"/>
    <property type="project" value="UniProtKB-EC"/>
</dbReference>
<keyword evidence="7" id="KW-0325">Glycoprotein</keyword>
<evidence type="ECO:0000259" key="10">
    <source>
        <dbReference type="PROSITE" id="PS51210"/>
    </source>
</evidence>
<dbReference type="AlphaFoldDB" id="A0A060SQB0"/>
<dbReference type="OMA" id="FGHINMS"/>
<dbReference type="GO" id="GO:0004623">
    <property type="term" value="F:phospholipase A2 activity"/>
    <property type="evidence" value="ECO:0007669"/>
    <property type="project" value="TreeGrafter"/>
</dbReference>
<keyword evidence="5 8" id="KW-0442">Lipid degradation</keyword>
<dbReference type="GO" id="GO:0046475">
    <property type="term" value="P:glycerophospholipid catabolic process"/>
    <property type="evidence" value="ECO:0007669"/>
    <property type="project" value="TreeGrafter"/>
</dbReference>
<evidence type="ECO:0000256" key="4">
    <source>
        <dbReference type="ARBA" id="ARBA00022801"/>
    </source>
</evidence>
<evidence type="ECO:0000256" key="1">
    <source>
        <dbReference type="ARBA" id="ARBA00008780"/>
    </source>
</evidence>
<evidence type="ECO:0000256" key="6">
    <source>
        <dbReference type="ARBA" id="ARBA00023098"/>
    </source>
</evidence>
<dbReference type="SMART" id="SM00022">
    <property type="entry name" value="PLAc"/>
    <property type="match status" value="1"/>
</dbReference>
<dbReference type="Pfam" id="PF01735">
    <property type="entry name" value="PLA2_B"/>
    <property type="match status" value="2"/>
</dbReference>
<accession>A0A060SQB0</accession>
<dbReference type="Gene3D" id="3.40.1090.10">
    <property type="entry name" value="Cytosolic phospholipase A2 catalytic domain"/>
    <property type="match status" value="2"/>
</dbReference>
<evidence type="ECO:0000256" key="2">
    <source>
        <dbReference type="ARBA" id="ARBA00013274"/>
    </source>
</evidence>
<comment type="catalytic activity">
    <reaction evidence="9">
        <text>a 1-acyl-sn-glycero-3-phosphocholine + H2O = sn-glycerol 3-phosphocholine + a fatty acid + H(+)</text>
        <dbReference type="Rhea" id="RHEA:15177"/>
        <dbReference type="ChEBI" id="CHEBI:15377"/>
        <dbReference type="ChEBI" id="CHEBI:15378"/>
        <dbReference type="ChEBI" id="CHEBI:16870"/>
        <dbReference type="ChEBI" id="CHEBI:28868"/>
        <dbReference type="ChEBI" id="CHEBI:58168"/>
        <dbReference type="EC" id="3.1.1.5"/>
    </reaction>
</comment>
<dbReference type="PROSITE" id="PS51210">
    <property type="entry name" value="PLA2C"/>
    <property type="match status" value="1"/>
</dbReference>
<keyword evidence="6 8" id="KW-0443">Lipid metabolism</keyword>
<comment type="caution">
    <text evidence="11">The sequence shown here is derived from an EMBL/GenBank/DDBJ whole genome shotgun (WGS) entry which is preliminary data.</text>
</comment>
<dbReference type="InterPro" id="IPR016035">
    <property type="entry name" value="Acyl_Trfase/lysoPLipase"/>
</dbReference>
<feature type="domain" description="PLA2c" evidence="10">
    <location>
        <begin position="34"/>
        <end position="552"/>
    </location>
</feature>
<dbReference type="Proteomes" id="UP000029665">
    <property type="component" value="Unassembled WGS sequence"/>
</dbReference>
<evidence type="ECO:0000256" key="3">
    <source>
        <dbReference type="ARBA" id="ARBA00022729"/>
    </source>
</evidence>
<dbReference type="PANTHER" id="PTHR10728">
    <property type="entry name" value="CYTOSOLIC PHOSPHOLIPASE A2"/>
    <property type="match status" value="1"/>
</dbReference>
<evidence type="ECO:0000256" key="5">
    <source>
        <dbReference type="ARBA" id="ARBA00022963"/>
    </source>
</evidence>
<dbReference type="GO" id="GO:0005829">
    <property type="term" value="C:cytosol"/>
    <property type="evidence" value="ECO:0007669"/>
    <property type="project" value="TreeGrafter"/>
</dbReference>
<evidence type="ECO:0000256" key="8">
    <source>
        <dbReference type="PROSITE-ProRule" id="PRU00555"/>
    </source>
</evidence>
<organism evidence="11 12">
    <name type="scientific">Pycnoporus cinnabarinus</name>
    <name type="common">Cinnabar-red polypore</name>
    <name type="synonym">Trametes cinnabarina</name>
    <dbReference type="NCBI Taxonomy" id="5643"/>
    <lineage>
        <taxon>Eukaryota</taxon>
        <taxon>Fungi</taxon>
        <taxon>Dikarya</taxon>
        <taxon>Basidiomycota</taxon>
        <taxon>Agaricomycotina</taxon>
        <taxon>Agaricomycetes</taxon>
        <taxon>Polyporales</taxon>
        <taxon>Polyporaceae</taxon>
        <taxon>Trametes</taxon>
    </lineage>
</organism>
<evidence type="ECO:0000313" key="12">
    <source>
        <dbReference type="Proteomes" id="UP000029665"/>
    </source>
</evidence>
<dbReference type="EC" id="3.1.1.5" evidence="2 9"/>
<name>A0A060SQB0_PYCCI</name>
<dbReference type="HOGENOM" id="CLU_014602_1_0_1"/>
<keyword evidence="12" id="KW-1185">Reference proteome</keyword>
<proteinExistence type="inferred from homology"/>
<evidence type="ECO:0000313" key="11">
    <source>
        <dbReference type="EMBL" id="CDO76326.1"/>
    </source>
</evidence>
<sequence>MRVQLSLSFVLIPLIPFAVSQSIAAQKYAPVMRPCPAGTQLVRNVGSDPLTQLLSPGEERYTQARRSQTLPSAWANYYLNVLQSTSQLLPLYVTQILLGTLGLDVLPNLGIATSGGGLRAALFGAGVLSVLDGRNQTSARAGMGGLLQAASYLSGLSGGSWLVLSLSQANFPTLPEVVFGTSSDVSGEDAFGGWITQFDLLEPGADANATAAFASALLEEVSLKWAEGFSVTVTDVWGRSLARHFVNGTTADNMFDTNLPHGAGLTMSSLPELPSFREYEQPFPIVLANSIASQPDSSAIVLNETGVVVPLTNPIYEFNVLIEGIRRTMPQSGIRLDAAQVPNPFRGFAQSSFVDANNDVLTLVDGGEDGETTPFQPLLVRARGIDTIIAIDAPADTADNWAAGDSLIATQDRVKLLSTVYSFPPVPTTQDEFLAHNLTRQPTFFGCDSSASSDEPFVIYLANGGAPLGEAPLTNTSTGKLAYTAEEAQAFLDQVHTIATQGISLSASDGNVVKDPEWPACLACAVVDRSRRRLGFSRAGVCVACFERYCWS</sequence>
<dbReference type="STRING" id="5643.A0A060SQB0"/>
<dbReference type="PANTHER" id="PTHR10728:SF33">
    <property type="entry name" value="LYSOPHOSPHOLIPASE 1-RELATED"/>
    <property type="match status" value="1"/>
</dbReference>
<gene>
    <name evidence="11" type="ORF">BN946_scf184414.g8</name>
</gene>
<feature type="chain" id="PRO_5005102528" description="Lysophospholipase" evidence="9">
    <location>
        <begin position="21"/>
        <end position="552"/>
    </location>
</feature>
<comment type="similarity">
    <text evidence="1 9">Belongs to the lysophospholipase family.</text>
</comment>
<dbReference type="InterPro" id="IPR002642">
    <property type="entry name" value="LysoPLipase_cat_dom"/>
</dbReference>
<dbReference type="EMBL" id="CCBP010000363">
    <property type="protein sequence ID" value="CDO76326.1"/>
    <property type="molecule type" value="Genomic_DNA"/>
</dbReference>
<dbReference type="OrthoDB" id="4084751at2759"/>
<dbReference type="SUPFAM" id="SSF52151">
    <property type="entry name" value="FabD/lysophospholipase-like"/>
    <property type="match status" value="1"/>
</dbReference>
<feature type="signal peptide" evidence="9">
    <location>
        <begin position="1"/>
        <end position="20"/>
    </location>
</feature>
<keyword evidence="3 9" id="KW-0732">Signal</keyword>
<protein>
    <recommendedName>
        <fullName evidence="2 9">Lysophospholipase</fullName>
        <ecNumber evidence="2 9">3.1.1.5</ecNumber>
    </recommendedName>
</protein>
<evidence type="ECO:0000256" key="9">
    <source>
        <dbReference type="RuleBase" id="RU362103"/>
    </source>
</evidence>
<keyword evidence="4 8" id="KW-0378">Hydrolase</keyword>